<evidence type="ECO:0000313" key="3">
    <source>
        <dbReference type="Proteomes" id="UP000323380"/>
    </source>
</evidence>
<accession>A0A5D0NMR0</accession>
<dbReference type="STRING" id="1220554.GCA_001552135_08053"/>
<feature type="compositionally biased region" description="Basic and acidic residues" evidence="1">
    <location>
        <begin position="291"/>
        <end position="301"/>
    </location>
</feature>
<reference evidence="2 3" key="1">
    <citation type="submission" date="2019-08" db="EMBL/GenBank/DDBJ databases">
        <title>Actinomadura sp. nov. CYP1-5 isolated from mountain soil.</title>
        <authorList>
            <person name="Songsumanus A."/>
            <person name="Kuncharoen N."/>
            <person name="Kudo T."/>
            <person name="Yuki M."/>
            <person name="Igarashi Y."/>
            <person name="Tanasupawat S."/>
        </authorList>
    </citation>
    <scope>NUCLEOTIDE SEQUENCE [LARGE SCALE GENOMIC DNA]</scope>
    <source>
        <strain evidence="2 3">JCM 14158</strain>
    </source>
</reference>
<dbReference type="EMBL" id="VSFG01000003">
    <property type="protein sequence ID" value="TYB45705.1"/>
    <property type="molecule type" value="Genomic_DNA"/>
</dbReference>
<dbReference type="Proteomes" id="UP000323380">
    <property type="component" value="Unassembled WGS sequence"/>
</dbReference>
<feature type="compositionally biased region" description="Basic and acidic residues" evidence="1">
    <location>
        <begin position="261"/>
        <end position="275"/>
    </location>
</feature>
<sequence length="422" mass="46622">MIQWSPVVYGRTHLVDQWRRAWPADVPLDGWAERAMTDVIDGGRGLTRWVGDENRQAPRFLLARGGSGTGGTLVGVACRARLLSDSLYIEQQGERELYCFVGWYGAGRFTGELPPLAELTENFPVWAGAVYKRFMEPVWMLPQGRFGLERTTPEPAPWASPAGKEVRGTLHVERNALVQVPASWADAVWDRAAVTTADFALATGWWKATERLSENLTHVCVEGIERERTVPRPPPPPPPSSGPAPRRPVPPRAAQHQPRRPPREPRRDGFSRDLKGLVGGVADRIGNPFSRGDDAEPREDLGFGGDPAAAQRRAEEAAWLSEEERAGLRDARERYDQALEDAREAHRRAEDARWELNRIQRRLGLAETGAASGLGPGSGSGSEDGRDRSARRAGPPRKPVPRPELPPRRNSADDGDPWGESP</sequence>
<gene>
    <name evidence="2" type="ORF">FXF69_20045</name>
</gene>
<feature type="compositionally biased region" description="Pro residues" evidence="1">
    <location>
        <begin position="231"/>
        <end position="251"/>
    </location>
</feature>
<keyword evidence="3" id="KW-1185">Reference proteome</keyword>
<feature type="compositionally biased region" description="Gly residues" evidence="1">
    <location>
        <begin position="372"/>
        <end position="382"/>
    </location>
</feature>
<proteinExistence type="predicted"/>
<feature type="compositionally biased region" description="Acidic residues" evidence="1">
    <location>
        <begin position="413"/>
        <end position="422"/>
    </location>
</feature>
<organism evidence="2 3">
    <name type="scientific">Actinomadura chibensis</name>
    <dbReference type="NCBI Taxonomy" id="392828"/>
    <lineage>
        <taxon>Bacteria</taxon>
        <taxon>Bacillati</taxon>
        <taxon>Actinomycetota</taxon>
        <taxon>Actinomycetes</taxon>
        <taxon>Streptosporangiales</taxon>
        <taxon>Thermomonosporaceae</taxon>
        <taxon>Actinomadura</taxon>
    </lineage>
</organism>
<evidence type="ECO:0000313" key="2">
    <source>
        <dbReference type="EMBL" id="TYB45705.1"/>
    </source>
</evidence>
<feature type="compositionally biased region" description="Basic and acidic residues" evidence="1">
    <location>
        <begin position="312"/>
        <end position="331"/>
    </location>
</feature>
<dbReference type="RefSeq" id="WP_067905121.1">
    <property type="nucleotide sequence ID" value="NZ_VSFG01000003.1"/>
</dbReference>
<protein>
    <submittedName>
        <fullName evidence="2">Uncharacterized protein</fullName>
    </submittedName>
</protein>
<dbReference type="AlphaFoldDB" id="A0A5D0NMR0"/>
<name>A0A5D0NMR0_9ACTN</name>
<feature type="region of interest" description="Disordered" evidence="1">
    <location>
        <begin position="224"/>
        <end position="331"/>
    </location>
</feature>
<feature type="region of interest" description="Disordered" evidence="1">
    <location>
        <begin position="366"/>
        <end position="422"/>
    </location>
</feature>
<evidence type="ECO:0000256" key="1">
    <source>
        <dbReference type="SAM" id="MobiDB-lite"/>
    </source>
</evidence>
<comment type="caution">
    <text evidence="2">The sequence shown here is derived from an EMBL/GenBank/DDBJ whole genome shotgun (WGS) entry which is preliminary data.</text>
</comment>